<dbReference type="InterPro" id="IPR051906">
    <property type="entry name" value="TolC-like"/>
</dbReference>
<reference evidence="7 8" key="1">
    <citation type="journal article" date="2019" name="Front. Microbiol.">
        <title>Genomes of Neutrophilic Sulfur-Oxidizing Chemolithoautotrophs Representing 9 Proteobacterial Species From 8 Genera.</title>
        <authorList>
            <person name="Watanabe T."/>
            <person name="Kojima H."/>
            <person name="Umezawa K."/>
            <person name="Hori C."/>
            <person name="Takasuka T.E."/>
            <person name="Kato Y."/>
            <person name="Fukui M."/>
        </authorList>
    </citation>
    <scope>NUCLEOTIDE SEQUENCE [LARGE SCALE GENOMIC DNA]</scope>
    <source>
        <strain evidence="7 8">TTN</strain>
    </source>
</reference>
<feature type="signal peptide" evidence="6">
    <location>
        <begin position="1"/>
        <end position="26"/>
    </location>
</feature>
<evidence type="ECO:0000256" key="5">
    <source>
        <dbReference type="ARBA" id="ARBA00023237"/>
    </source>
</evidence>
<keyword evidence="5" id="KW-0998">Cell outer membrane</keyword>
<dbReference type="Proteomes" id="UP000286806">
    <property type="component" value="Unassembled WGS sequence"/>
</dbReference>
<evidence type="ECO:0000256" key="3">
    <source>
        <dbReference type="ARBA" id="ARBA00022692"/>
    </source>
</evidence>
<name>A0A401JGK8_9PROT</name>
<dbReference type="AlphaFoldDB" id="A0A401JGK8"/>
<keyword evidence="6" id="KW-0732">Signal</keyword>
<evidence type="ECO:0000256" key="6">
    <source>
        <dbReference type="SAM" id="SignalP"/>
    </source>
</evidence>
<feature type="chain" id="PRO_5019302985" evidence="6">
    <location>
        <begin position="27"/>
        <end position="455"/>
    </location>
</feature>
<proteinExistence type="predicted"/>
<protein>
    <submittedName>
        <fullName evidence="7">Outer membrane efflux protein, putative</fullName>
    </submittedName>
</protein>
<keyword evidence="8" id="KW-1185">Reference proteome</keyword>
<dbReference type="PANTHER" id="PTHR30026:SF13">
    <property type="entry name" value="MEMBRANE EFFLUX PROTEIN, PUTATIVE-RELATED"/>
    <property type="match status" value="1"/>
</dbReference>
<dbReference type="GO" id="GO:1990281">
    <property type="term" value="C:efflux pump complex"/>
    <property type="evidence" value="ECO:0007669"/>
    <property type="project" value="TreeGrafter"/>
</dbReference>
<evidence type="ECO:0000313" key="7">
    <source>
        <dbReference type="EMBL" id="GBL46771.1"/>
    </source>
</evidence>
<comment type="subcellular location">
    <subcellularLocation>
        <location evidence="1">Cell outer membrane</location>
    </subcellularLocation>
</comment>
<dbReference type="GO" id="GO:0009279">
    <property type="term" value="C:cell outer membrane"/>
    <property type="evidence" value="ECO:0007669"/>
    <property type="project" value="UniProtKB-SubCell"/>
</dbReference>
<evidence type="ECO:0000256" key="4">
    <source>
        <dbReference type="ARBA" id="ARBA00023136"/>
    </source>
</evidence>
<keyword evidence="4" id="KW-0472">Membrane</keyword>
<dbReference type="EMBL" id="BGOW01000027">
    <property type="protein sequence ID" value="GBL46771.1"/>
    <property type="molecule type" value="Genomic_DNA"/>
</dbReference>
<gene>
    <name evidence="7" type="ORF">SFMTTN_2596</name>
</gene>
<keyword evidence="2" id="KW-1134">Transmembrane beta strand</keyword>
<keyword evidence="3" id="KW-0812">Transmembrane</keyword>
<evidence type="ECO:0000313" key="8">
    <source>
        <dbReference type="Proteomes" id="UP000286806"/>
    </source>
</evidence>
<sequence>MNIKMMNGLSGFMLVLAVAFPAASFAQTVDLLQAVQMSLNADPRVKEREQLVESARALLEEAQANDGWRINANLFVGLAPAVSGGFYQGGATSGTTPRTDGPFPGGLSDWTSLQVALIKPLFTFGKIKHYSEAAEGNIDVKRGDVRISKADTVMDVKRAYYGYLTARDSRRFLEDVQNRLDSALKRVSQNLKDDNGESKQSDLYAMQAARGMLGKYLSQAKAIEKISLNGLKVLTGVGMDADLQVADDSLTPVALPKDSLAELQSKALQDRPEMAQLEAGMRARRALVAAKKSEKYPNVYAGIVSTANYASRRDRLNNPYVYDPFNNVGATPVVGVKWDMAFDVTDAKVAQEQAELEALNYKNQYAQAGIPFQVSEAYQHVHANYQALQDLAEGATAARRWMISSLADFNAGLESADKVADALKTYALTQAEYLKTVNDYNMDVAQMYRAAGELK</sequence>
<dbReference type="PANTHER" id="PTHR30026">
    <property type="entry name" value="OUTER MEMBRANE PROTEIN TOLC"/>
    <property type="match status" value="1"/>
</dbReference>
<dbReference type="SUPFAM" id="SSF56954">
    <property type="entry name" value="Outer membrane efflux proteins (OEP)"/>
    <property type="match status" value="1"/>
</dbReference>
<dbReference type="GO" id="GO:0015288">
    <property type="term" value="F:porin activity"/>
    <property type="evidence" value="ECO:0007669"/>
    <property type="project" value="TreeGrafter"/>
</dbReference>
<comment type="caution">
    <text evidence="7">The sequence shown here is derived from an EMBL/GenBank/DDBJ whole genome shotgun (WGS) entry which is preliminary data.</text>
</comment>
<evidence type="ECO:0000256" key="1">
    <source>
        <dbReference type="ARBA" id="ARBA00004442"/>
    </source>
</evidence>
<organism evidence="7 8">
    <name type="scientific">Sulfuriferula multivorans</name>
    <dbReference type="NCBI Taxonomy" id="1559896"/>
    <lineage>
        <taxon>Bacteria</taxon>
        <taxon>Pseudomonadati</taxon>
        <taxon>Pseudomonadota</taxon>
        <taxon>Betaproteobacteria</taxon>
        <taxon>Nitrosomonadales</taxon>
        <taxon>Sulfuricellaceae</taxon>
        <taxon>Sulfuriferula</taxon>
    </lineage>
</organism>
<dbReference type="GO" id="GO:0015562">
    <property type="term" value="F:efflux transmembrane transporter activity"/>
    <property type="evidence" value="ECO:0007669"/>
    <property type="project" value="InterPro"/>
</dbReference>
<accession>A0A401JGK8</accession>
<dbReference type="RefSeq" id="WP_223247824.1">
    <property type="nucleotide sequence ID" value="NZ_BGOW01000027.1"/>
</dbReference>
<dbReference type="Gene3D" id="1.20.1600.10">
    <property type="entry name" value="Outer membrane efflux proteins (OEP)"/>
    <property type="match status" value="1"/>
</dbReference>
<evidence type="ECO:0000256" key="2">
    <source>
        <dbReference type="ARBA" id="ARBA00022452"/>
    </source>
</evidence>